<dbReference type="PANTHER" id="PTHR45649">
    <property type="entry name" value="AMINO-ACID PERMEASE BAT1"/>
    <property type="match status" value="1"/>
</dbReference>
<evidence type="ECO:0000256" key="6">
    <source>
        <dbReference type="SAM" id="MobiDB-lite"/>
    </source>
</evidence>
<evidence type="ECO:0000256" key="2">
    <source>
        <dbReference type="ARBA" id="ARBA00022448"/>
    </source>
</evidence>
<feature type="transmembrane region" description="Helical" evidence="7">
    <location>
        <begin position="110"/>
        <end position="128"/>
    </location>
</feature>
<dbReference type="InterPro" id="IPR002293">
    <property type="entry name" value="AA/rel_permease1"/>
</dbReference>
<dbReference type="AlphaFoldDB" id="A0AAI8VJR0"/>
<name>A0AAI8VJR0_9PEZI</name>
<dbReference type="PANTHER" id="PTHR45649:SF4">
    <property type="entry name" value="TRANSPORTER, PUTATIVE (EUROFUNG)-RELATED"/>
    <property type="match status" value="1"/>
</dbReference>
<dbReference type="GO" id="GO:0022857">
    <property type="term" value="F:transmembrane transporter activity"/>
    <property type="evidence" value="ECO:0007669"/>
    <property type="project" value="InterPro"/>
</dbReference>
<keyword evidence="9" id="KW-1185">Reference proteome</keyword>
<gene>
    <name evidence="8" type="ORF">KHLLAP_LOCUS6284</name>
</gene>
<evidence type="ECO:0000256" key="7">
    <source>
        <dbReference type="SAM" id="Phobius"/>
    </source>
</evidence>
<keyword evidence="5 7" id="KW-0472">Membrane</keyword>
<dbReference type="Gene3D" id="1.20.1740.10">
    <property type="entry name" value="Amino acid/polyamine transporter I"/>
    <property type="match status" value="1"/>
</dbReference>
<evidence type="ECO:0000256" key="5">
    <source>
        <dbReference type="ARBA" id="ARBA00023136"/>
    </source>
</evidence>
<dbReference type="PIRSF" id="PIRSF006060">
    <property type="entry name" value="AA_transporter"/>
    <property type="match status" value="1"/>
</dbReference>
<feature type="transmembrane region" description="Helical" evidence="7">
    <location>
        <begin position="434"/>
        <end position="453"/>
    </location>
</feature>
<organism evidence="8 9">
    <name type="scientific">Anthostomella pinea</name>
    <dbReference type="NCBI Taxonomy" id="933095"/>
    <lineage>
        <taxon>Eukaryota</taxon>
        <taxon>Fungi</taxon>
        <taxon>Dikarya</taxon>
        <taxon>Ascomycota</taxon>
        <taxon>Pezizomycotina</taxon>
        <taxon>Sordariomycetes</taxon>
        <taxon>Xylariomycetidae</taxon>
        <taxon>Xylariales</taxon>
        <taxon>Xylariaceae</taxon>
        <taxon>Anthostomella</taxon>
    </lineage>
</organism>
<evidence type="ECO:0000256" key="4">
    <source>
        <dbReference type="ARBA" id="ARBA00022989"/>
    </source>
</evidence>
<proteinExistence type="predicted"/>
<evidence type="ECO:0000256" key="3">
    <source>
        <dbReference type="ARBA" id="ARBA00022692"/>
    </source>
</evidence>
<evidence type="ECO:0000313" key="8">
    <source>
        <dbReference type="EMBL" id="CAJ2505816.1"/>
    </source>
</evidence>
<feature type="transmembrane region" description="Helical" evidence="7">
    <location>
        <begin position="78"/>
        <end position="98"/>
    </location>
</feature>
<dbReference type="GO" id="GO:0016020">
    <property type="term" value="C:membrane"/>
    <property type="evidence" value="ECO:0007669"/>
    <property type="project" value="UniProtKB-SubCell"/>
</dbReference>
<feature type="transmembrane region" description="Helical" evidence="7">
    <location>
        <begin position="389"/>
        <end position="413"/>
    </location>
</feature>
<reference evidence="8" key="1">
    <citation type="submission" date="2023-10" db="EMBL/GenBank/DDBJ databases">
        <authorList>
            <person name="Hackl T."/>
        </authorList>
    </citation>
    <scope>NUCLEOTIDE SEQUENCE</scope>
</reference>
<comment type="subcellular location">
    <subcellularLocation>
        <location evidence="1">Membrane</location>
        <topology evidence="1">Multi-pass membrane protein</topology>
    </subcellularLocation>
</comment>
<protein>
    <submittedName>
        <fullName evidence="8">Uu.00g132100.m01.CDS01</fullName>
    </submittedName>
</protein>
<keyword evidence="4 7" id="KW-1133">Transmembrane helix</keyword>
<evidence type="ECO:0000313" key="9">
    <source>
        <dbReference type="Proteomes" id="UP001295740"/>
    </source>
</evidence>
<dbReference type="Pfam" id="PF13520">
    <property type="entry name" value="AA_permease_2"/>
    <property type="match status" value="1"/>
</dbReference>
<feature type="transmembrane region" description="Helical" evidence="7">
    <location>
        <begin position="200"/>
        <end position="219"/>
    </location>
</feature>
<dbReference type="Proteomes" id="UP001295740">
    <property type="component" value="Unassembled WGS sequence"/>
</dbReference>
<feature type="transmembrane region" description="Helical" evidence="7">
    <location>
        <begin position="365"/>
        <end position="383"/>
    </location>
</feature>
<feature type="region of interest" description="Disordered" evidence="6">
    <location>
        <begin position="26"/>
        <end position="59"/>
    </location>
</feature>
<keyword evidence="3 7" id="KW-0812">Transmembrane</keyword>
<feature type="transmembrane region" description="Helical" evidence="7">
    <location>
        <begin position="231"/>
        <end position="250"/>
    </location>
</feature>
<comment type="caution">
    <text evidence="8">The sequence shown here is derived from an EMBL/GenBank/DDBJ whole genome shotgun (WGS) entry which is preliminary data.</text>
</comment>
<accession>A0AAI8VJR0</accession>
<feature type="transmembrane region" description="Helical" evidence="7">
    <location>
        <begin position="309"/>
        <end position="330"/>
    </location>
</feature>
<dbReference type="EMBL" id="CAUWAG010000007">
    <property type="protein sequence ID" value="CAJ2505816.1"/>
    <property type="molecule type" value="Genomic_DNA"/>
</dbReference>
<keyword evidence="2" id="KW-0813">Transport</keyword>
<evidence type="ECO:0000256" key="1">
    <source>
        <dbReference type="ARBA" id="ARBA00004141"/>
    </source>
</evidence>
<sequence length="494" mass="53814">MAAGTGGRDHGAPMFRGAAVGLEDYPPKPTSLIAEETSQDRIGAEDEIDGPSKSSLKDASDMRRMGKQQLLVRRFRQITIAAFIGTTTSAWEYALFLMSPGLIDGGMVGLLYNVLWSFFGFGAIYLSLAEMASMAPIGGSIYHLVSEFAPEKVQKGSSYITGWTSTIAWQAGFAQGVLLAGTLMQTIIQVMDEIYSFANWQGTVLTFAAILISYLMGVYGERALSYWQVPMFAIGTIAYFAFIVPVWVNAPKASHKAVWTGVSNTGGWPDMTLAVLVGQLSGISMQTGVDTAAHMAEEVRDAAIVVPRAMITIFLVDVALMFPLLVTVCYHLPDVQAALDDPTDYPATWIMRQAIKVDAQRSIPVSANIFSCALSAILALIYIGSPVAFYAVTSLNTVSLLQCYVFAIGCVLWRRLTRPETLPPARFSLGRWGMPVNVAAMLYSVWSFFWCFWPQAQPVNGVRVQLGWSAVRPSTHCVGTILFQGQTPLRRAGD</sequence>